<protein>
    <submittedName>
        <fullName evidence="3">Glutathione S-transferase family protein</fullName>
    </submittedName>
</protein>
<evidence type="ECO:0000259" key="1">
    <source>
        <dbReference type="PROSITE" id="PS50404"/>
    </source>
</evidence>
<evidence type="ECO:0000313" key="4">
    <source>
        <dbReference type="Proteomes" id="UP001497045"/>
    </source>
</evidence>
<dbReference type="Proteomes" id="UP001497045">
    <property type="component" value="Unassembled WGS sequence"/>
</dbReference>
<dbReference type="PANTHER" id="PTHR44051">
    <property type="entry name" value="GLUTATHIONE S-TRANSFERASE-RELATED"/>
    <property type="match status" value="1"/>
</dbReference>
<dbReference type="InterPro" id="IPR040079">
    <property type="entry name" value="Glutathione_S-Trfase"/>
</dbReference>
<dbReference type="Pfam" id="PF13410">
    <property type="entry name" value="GST_C_2"/>
    <property type="match status" value="1"/>
</dbReference>
<gene>
    <name evidence="3" type="ORF">AAEO60_03775</name>
</gene>
<organism evidence="3 4">
    <name type="scientific">Aurantiacibacter gilvus</name>
    <dbReference type="NCBI Taxonomy" id="3139141"/>
    <lineage>
        <taxon>Bacteria</taxon>
        <taxon>Pseudomonadati</taxon>
        <taxon>Pseudomonadota</taxon>
        <taxon>Alphaproteobacteria</taxon>
        <taxon>Sphingomonadales</taxon>
        <taxon>Erythrobacteraceae</taxon>
        <taxon>Aurantiacibacter</taxon>
    </lineage>
</organism>
<dbReference type="PANTHER" id="PTHR44051:SF8">
    <property type="entry name" value="GLUTATHIONE S-TRANSFERASE GSTA"/>
    <property type="match status" value="1"/>
</dbReference>
<comment type="caution">
    <text evidence="3">The sequence shown here is derived from an EMBL/GenBank/DDBJ whole genome shotgun (WGS) entry which is preliminary data.</text>
</comment>
<dbReference type="RefSeq" id="WP_341672309.1">
    <property type="nucleotide sequence ID" value="NZ_JBBYHV010000001.1"/>
</dbReference>
<dbReference type="PROSITE" id="PS50404">
    <property type="entry name" value="GST_NTER"/>
    <property type="match status" value="1"/>
</dbReference>
<accession>A0ABU9IBK8</accession>
<reference evidence="3 4" key="1">
    <citation type="submission" date="2024-04" db="EMBL/GenBank/DDBJ databases">
        <title>Aurantiacibacter sp. DGU6 16S ribosomal RNA gene Genome sequencing and assembly.</title>
        <authorList>
            <person name="Park S."/>
        </authorList>
    </citation>
    <scope>NUCLEOTIDE SEQUENCE [LARGE SCALE GENOMIC DNA]</scope>
    <source>
        <strain evidence="3 4">DGU6</strain>
    </source>
</reference>
<dbReference type="InterPro" id="IPR004045">
    <property type="entry name" value="Glutathione_S-Trfase_N"/>
</dbReference>
<feature type="domain" description="GST C-terminal" evidence="2">
    <location>
        <begin position="83"/>
        <end position="205"/>
    </location>
</feature>
<keyword evidence="4" id="KW-1185">Reference proteome</keyword>
<dbReference type="Gene3D" id="3.40.30.10">
    <property type="entry name" value="Glutaredoxin"/>
    <property type="match status" value="1"/>
</dbReference>
<dbReference type="SFLD" id="SFLDG00358">
    <property type="entry name" value="Main_(cytGST)"/>
    <property type="match status" value="1"/>
</dbReference>
<dbReference type="CDD" id="cd00570">
    <property type="entry name" value="GST_N_family"/>
    <property type="match status" value="1"/>
</dbReference>
<dbReference type="InterPro" id="IPR036282">
    <property type="entry name" value="Glutathione-S-Trfase_C_sf"/>
</dbReference>
<dbReference type="EMBL" id="JBBYHV010000001">
    <property type="protein sequence ID" value="MEL1249783.1"/>
    <property type="molecule type" value="Genomic_DNA"/>
</dbReference>
<evidence type="ECO:0000259" key="2">
    <source>
        <dbReference type="PROSITE" id="PS50405"/>
    </source>
</evidence>
<proteinExistence type="predicted"/>
<dbReference type="InterPro" id="IPR036249">
    <property type="entry name" value="Thioredoxin-like_sf"/>
</dbReference>
<dbReference type="SUPFAM" id="SSF47616">
    <property type="entry name" value="GST C-terminal domain-like"/>
    <property type="match status" value="1"/>
</dbReference>
<sequence>MLTIYGFPTSPFVRKVLVVAEEKGLAYELVPATPHRPTPEFLAVSPFRMMPAMEDDGFALADSTAIAMYLDAKHPAPPLLPADPRARGRAMMFDEFADTLLADNARAIGFNRHIGPVLLGVEGNAAAADAAVAKAGPLLDWLEEQAGNDWLAGDFSLADIAVACALRTMAYGMDVATRPRTAAWLERVHARQGWREIAKREAQMFDAAAASGEHRAV</sequence>
<evidence type="ECO:0000313" key="3">
    <source>
        <dbReference type="EMBL" id="MEL1249783.1"/>
    </source>
</evidence>
<name>A0ABU9IBK8_9SPHN</name>
<dbReference type="Pfam" id="PF13417">
    <property type="entry name" value="GST_N_3"/>
    <property type="match status" value="1"/>
</dbReference>
<dbReference type="Gene3D" id="1.20.1050.10">
    <property type="match status" value="1"/>
</dbReference>
<dbReference type="SFLD" id="SFLDS00019">
    <property type="entry name" value="Glutathione_Transferase_(cytos"/>
    <property type="match status" value="1"/>
</dbReference>
<dbReference type="InterPro" id="IPR010987">
    <property type="entry name" value="Glutathione-S-Trfase_C-like"/>
</dbReference>
<feature type="domain" description="GST N-terminal" evidence="1">
    <location>
        <begin position="1"/>
        <end position="78"/>
    </location>
</feature>
<dbReference type="PROSITE" id="PS50405">
    <property type="entry name" value="GST_CTER"/>
    <property type="match status" value="1"/>
</dbReference>
<dbReference type="SUPFAM" id="SSF52833">
    <property type="entry name" value="Thioredoxin-like"/>
    <property type="match status" value="1"/>
</dbReference>